<feature type="transmembrane region" description="Helical" evidence="1">
    <location>
        <begin position="255"/>
        <end position="273"/>
    </location>
</feature>
<dbReference type="PANTHER" id="PTHR31061">
    <property type="entry name" value="LD22376P"/>
    <property type="match status" value="1"/>
</dbReference>
<sequence length="383" mass="42719">MSVATASAEPGVAQPLPVKRLLSLDTLRGFDMFWIMGAEDVFHVIAKMTGWGWALFLADQFTHPEWNGFRAYDLIFPLFIFMAGVSTPFSLGSRLEKGDAKAALAKKVVTRGVVLVILGIIYNNGLFEKPWHELRFGSVLGRIGLAGMFAQLIYLYAGDKGRYYAFFGILLGYWALLTLVPVPGCGAGVLTMECSLPGYIDRLLMPGHLYKTVHDPEGLLSTLPAICNALLGIYAGTLLRKDGRSVSQEKKTTRLLVLGAAFVAAGWLWDFVFPINKNLWTSSFMLVTGGLSLLLLAVFYWIIDVKGYHKWTFFFTVIGMNSILIYLAGEFIDFEYAAKFFFGGLVGFLSQEWLKAALLMTGVLAVKWAFLYFMYKKKTFLRV</sequence>
<evidence type="ECO:0000313" key="2">
    <source>
        <dbReference type="EMBL" id="SDM68527.1"/>
    </source>
</evidence>
<dbReference type="PANTHER" id="PTHR31061:SF24">
    <property type="entry name" value="LD22376P"/>
    <property type="match status" value="1"/>
</dbReference>
<gene>
    <name evidence="2" type="ORF">SAMN04488090_4010</name>
</gene>
<keyword evidence="3" id="KW-1185">Reference proteome</keyword>
<feature type="transmembrane region" description="Helical" evidence="1">
    <location>
        <begin position="163"/>
        <end position="182"/>
    </location>
</feature>
<keyword evidence="1" id="KW-1133">Transmembrane helix</keyword>
<feature type="transmembrane region" description="Helical" evidence="1">
    <location>
        <begin position="313"/>
        <end position="333"/>
    </location>
</feature>
<feature type="transmembrane region" description="Helical" evidence="1">
    <location>
        <begin position="353"/>
        <end position="375"/>
    </location>
</feature>
<feature type="transmembrane region" description="Helical" evidence="1">
    <location>
        <begin position="279"/>
        <end position="301"/>
    </location>
</feature>
<evidence type="ECO:0000313" key="3">
    <source>
        <dbReference type="Proteomes" id="UP000198901"/>
    </source>
</evidence>
<keyword evidence="1" id="KW-0812">Transmembrane</keyword>
<feature type="transmembrane region" description="Helical" evidence="1">
    <location>
        <begin position="219"/>
        <end position="239"/>
    </location>
</feature>
<dbReference type="RefSeq" id="WP_093207182.1">
    <property type="nucleotide sequence ID" value="NZ_FNGS01000008.1"/>
</dbReference>
<protein>
    <submittedName>
        <fullName evidence="2">Predicted acyltransferase</fullName>
    </submittedName>
</protein>
<dbReference type="Proteomes" id="UP000198901">
    <property type="component" value="Unassembled WGS sequence"/>
</dbReference>
<keyword evidence="2" id="KW-0012">Acyltransferase</keyword>
<dbReference type="OrthoDB" id="9788724at2"/>
<dbReference type="EMBL" id="FNGS01000008">
    <property type="protein sequence ID" value="SDM68527.1"/>
    <property type="molecule type" value="Genomic_DNA"/>
</dbReference>
<organism evidence="2 3">
    <name type="scientific">Siphonobacter aquaeclarae</name>
    <dbReference type="NCBI Taxonomy" id="563176"/>
    <lineage>
        <taxon>Bacteria</taxon>
        <taxon>Pseudomonadati</taxon>
        <taxon>Bacteroidota</taxon>
        <taxon>Cytophagia</taxon>
        <taxon>Cytophagales</taxon>
        <taxon>Cytophagaceae</taxon>
        <taxon>Siphonobacter</taxon>
    </lineage>
</organism>
<dbReference type="STRING" id="563176.SAMN04488090_4010"/>
<accession>A0A1G9V8X6</accession>
<evidence type="ECO:0000256" key="1">
    <source>
        <dbReference type="SAM" id="Phobius"/>
    </source>
</evidence>
<dbReference type="GO" id="GO:0016746">
    <property type="term" value="F:acyltransferase activity"/>
    <property type="evidence" value="ECO:0007669"/>
    <property type="project" value="UniProtKB-KW"/>
</dbReference>
<feature type="transmembrane region" description="Helical" evidence="1">
    <location>
        <begin position="134"/>
        <end position="156"/>
    </location>
</feature>
<keyword evidence="2" id="KW-0808">Transferase</keyword>
<reference evidence="2 3" key="1">
    <citation type="submission" date="2016-10" db="EMBL/GenBank/DDBJ databases">
        <authorList>
            <person name="de Groot N.N."/>
        </authorList>
    </citation>
    <scope>NUCLEOTIDE SEQUENCE [LARGE SCALE GENOMIC DNA]</scope>
    <source>
        <strain evidence="2 3">DSM 21668</strain>
    </source>
</reference>
<feature type="transmembrane region" description="Helical" evidence="1">
    <location>
        <begin position="104"/>
        <end position="122"/>
    </location>
</feature>
<proteinExistence type="predicted"/>
<keyword evidence="1" id="KW-0472">Membrane</keyword>
<name>A0A1G9V8X6_9BACT</name>
<feature type="transmembrane region" description="Helical" evidence="1">
    <location>
        <begin position="74"/>
        <end position="92"/>
    </location>
</feature>
<dbReference type="AlphaFoldDB" id="A0A1G9V8X6"/>